<dbReference type="InterPro" id="IPR050654">
    <property type="entry name" value="AChE-related_enzymes"/>
</dbReference>
<dbReference type="AlphaFoldDB" id="A0A1I8IKX0"/>
<feature type="domain" description="Carboxylesterase type B" evidence="6">
    <location>
        <begin position="640"/>
        <end position="940"/>
    </location>
</feature>
<dbReference type="InterPro" id="IPR042575">
    <property type="entry name" value="UBAP1_C"/>
</dbReference>
<dbReference type="PANTHER" id="PTHR43918:SF4">
    <property type="entry name" value="CARBOXYLIC ESTER HYDROLASE"/>
    <property type="match status" value="1"/>
</dbReference>
<keyword evidence="2" id="KW-0719">Serine esterase</keyword>
<evidence type="ECO:0000259" key="6">
    <source>
        <dbReference type="Pfam" id="PF00135"/>
    </source>
</evidence>
<dbReference type="GO" id="GO:0003990">
    <property type="term" value="F:acetylcholinesterase activity"/>
    <property type="evidence" value="ECO:0007669"/>
    <property type="project" value="TreeGrafter"/>
</dbReference>
<organism evidence="7 8">
    <name type="scientific">Macrostomum lignano</name>
    <dbReference type="NCBI Taxonomy" id="282301"/>
    <lineage>
        <taxon>Eukaryota</taxon>
        <taxon>Metazoa</taxon>
        <taxon>Spiralia</taxon>
        <taxon>Lophotrochozoa</taxon>
        <taxon>Platyhelminthes</taxon>
        <taxon>Rhabditophora</taxon>
        <taxon>Macrostomorpha</taxon>
        <taxon>Macrostomida</taxon>
        <taxon>Macrostomidae</taxon>
        <taxon>Macrostomum</taxon>
    </lineage>
</organism>
<feature type="region of interest" description="Disordered" evidence="5">
    <location>
        <begin position="139"/>
        <end position="210"/>
    </location>
</feature>
<dbReference type="Gene3D" id="3.40.50.1820">
    <property type="entry name" value="alpha/beta hydrolase"/>
    <property type="match status" value="2"/>
</dbReference>
<dbReference type="PRINTS" id="PR00878">
    <property type="entry name" value="CHOLNESTRASE"/>
</dbReference>
<keyword evidence="4" id="KW-1015">Disulfide bond</keyword>
<keyword evidence="7" id="KW-1185">Reference proteome</keyword>
<dbReference type="Proteomes" id="UP000095280">
    <property type="component" value="Unplaced"/>
</dbReference>
<feature type="compositionally biased region" description="Polar residues" evidence="5">
    <location>
        <begin position="169"/>
        <end position="187"/>
    </location>
</feature>
<keyword evidence="3" id="KW-0378">Hydrolase</keyword>
<evidence type="ECO:0000256" key="5">
    <source>
        <dbReference type="SAM" id="MobiDB-lite"/>
    </source>
</evidence>
<feature type="compositionally biased region" description="Pro residues" evidence="5">
    <location>
        <begin position="349"/>
        <end position="361"/>
    </location>
</feature>
<dbReference type="InterPro" id="IPR000997">
    <property type="entry name" value="Cholinesterase"/>
</dbReference>
<feature type="region of interest" description="Disordered" evidence="5">
    <location>
        <begin position="346"/>
        <end position="367"/>
    </location>
</feature>
<evidence type="ECO:0000256" key="3">
    <source>
        <dbReference type="ARBA" id="ARBA00022801"/>
    </source>
</evidence>
<sequence length="1265" mass="138569">DCPLHFRILLVSRRATVVSSGVASRDTGNLVLSCVASRPGPVAKTLQTVFHCNMFSLCSFFEAISILTLTGMPRGGRQQRGWGSHMLNGVPFELRWKPRQLPDLPESPPPVRPQLLASWSGCDYDFGLEHRVLYPPEAAAAKEQDAAKKQQQQQTNDAKVAPVSKAEKSSQVNSTKSTGNEDLQPTKRNGYLPQPPSVSQSSISTFNMSKDPLKPQPVIAAAAVSASTDKASFSINSLKDFDRIDDPFDEAELRTIDDMAELKNALSGFAARGCAVDVSDDSSSGGGQSNRSPVPSVHEITFPKLSLGPDSPTTSESPPVTSTTAAALPQPPPPLYQAAAMAVSTAPVSMPPPPPPQPLPPSSVVSTAPVSIPHQFHLSSSQPRAPWSSSMNFGGQIAAATADSFRSASHPDLASAATAGPPPVQQQQQPAQQTKTSNAKTATYSKPSGPDPYPDLGVLERFKVDSLCTMGFPRDRAARAVARLGMADDELVAYLCRIDRIVEACGVSPPDAENSIRLLGSEAKAIRYLHLRAEMLEFGFSQDDIAAAALASNLDRDRTKTAPILLLLIAASAHSWPLPSSRACPDNCTLTAADRPPCACTTSGRLVGSRVKVEFPGFKAEEQDGSDGSKSPGGARSFQRQVDIWLGVPYAQPPVGPLRFSRPEQLEQPNQWLTCQSARPACYQDLDPYYADTPGSRMWVVKDIGEDCLHLNVWAPRLEPNRKRRPMTTMVWLYGGSFITGGANLEIYEGRYLAASQGVIVVSMNYRNGPFGFLYLNTTKAPGNAGLWDQWLALKWVAANVAAFGGDPGRVTLFGESSGAVSVSLHTVSPWSQMLFQHAIMQLAEKLNCTGRSSDSRPAIASCLSGRSPSALMRAFFELFQQQNYFEFVFSPTFDRDFLPFKDFNDLLANAGRHVKPGSQMFGYNKNEGTYFLLYAFLSDREWRATPRMEDRRLKIPNDAAFDEYLHRILNPFQLGITRRCTSWDPNLSDHTKPFVPVSHGGFINWQPANGTRWFNDMPLKFVSQTLRTLRINASAQFEWSAVGARQLRDCGFWKWHVDKMYTRLMNLRPQPCPTEYGQSERTDRERMVCTQSPESLVGRRLRDVELRTAFFVHSDPAAVSSGRSWSLCARTGRSDSVSLISYQGVRLEGQRQRASQLPNHQRRDAASASAVTMWSRSVVQQELGQVAHCFTNHSTSSCFATESILSRQHSAVSQLITGSLEWALRSLGLVDEAVIVALEWHPGHGVHVRDAVALDVGDVEVERG</sequence>
<feature type="region of interest" description="Disordered" evidence="5">
    <location>
        <begin position="277"/>
        <end position="333"/>
    </location>
</feature>
<dbReference type="PROSITE" id="PS00122">
    <property type="entry name" value="CARBOXYLESTERASE_B_1"/>
    <property type="match status" value="1"/>
</dbReference>
<dbReference type="GO" id="GO:0005615">
    <property type="term" value="C:extracellular space"/>
    <property type="evidence" value="ECO:0007669"/>
    <property type="project" value="TreeGrafter"/>
</dbReference>
<feature type="compositionally biased region" description="Polar residues" evidence="5">
    <location>
        <begin position="434"/>
        <end position="446"/>
    </location>
</feature>
<dbReference type="PANTHER" id="PTHR43918">
    <property type="entry name" value="ACETYLCHOLINESTERASE"/>
    <property type="match status" value="1"/>
</dbReference>
<protein>
    <submittedName>
        <fullName evidence="8">COesterase domain-containing protein</fullName>
    </submittedName>
</protein>
<name>A0A1I8IKX0_9PLAT</name>
<proteinExistence type="inferred from homology"/>
<reference evidence="8" key="1">
    <citation type="submission" date="2016-11" db="UniProtKB">
        <authorList>
            <consortium name="WormBaseParasite"/>
        </authorList>
    </citation>
    <scope>IDENTIFICATION</scope>
</reference>
<dbReference type="InterPro" id="IPR019826">
    <property type="entry name" value="Carboxylesterase_B_AS"/>
</dbReference>
<dbReference type="InterPro" id="IPR002018">
    <property type="entry name" value="CarbesteraseB"/>
</dbReference>
<evidence type="ECO:0000256" key="2">
    <source>
        <dbReference type="ARBA" id="ARBA00022487"/>
    </source>
</evidence>
<dbReference type="GO" id="GO:0005886">
    <property type="term" value="C:plasma membrane"/>
    <property type="evidence" value="ECO:0007669"/>
    <property type="project" value="TreeGrafter"/>
</dbReference>
<evidence type="ECO:0000313" key="8">
    <source>
        <dbReference type="WBParaSite" id="maker-uti_cns_0013657-snap-gene-0.2-mRNA-1"/>
    </source>
</evidence>
<evidence type="ECO:0000313" key="7">
    <source>
        <dbReference type="Proteomes" id="UP000095280"/>
    </source>
</evidence>
<feature type="compositionally biased region" description="Low complexity" evidence="5">
    <location>
        <begin position="309"/>
        <end position="328"/>
    </location>
</feature>
<accession>A0A1I8IKX0</accession>
<evidence type="ECO:0000256" key="4">
    <source>
        <dbReference type="ARBA" id="ARBA00023157"/>
    </source>
</evidence>
<evidence type="ECO:0000256" key="1">
    <source>
        <dbReference type="ARBA" id="ARBA00005964"/>
    </source>
</evidence>
<dbReference type="Gene3D" id="1.20.120.1920">
    <property type="entry name" value="UBAP1 SOUBA domain"/>
    <property type="match status" value="1"/>
</dbReference>
<dbReference type="Pfam" id="PF00135">
    <property type="entry name" value="COesterase"/>
    <property type="match status" value="1"/>
</dbReference>
<feature type="region of interest" description="Disordered" evidence="5">
    <location>
        <begin position="405"/>
        <end position="455"/>
    </location>
</feature>
<dbReference type="GO" id="GO:0019695">
    <property type="term" value="P:choline metabolic process"/>
    <property type="evidence" value="ECO:0007669"/>
    <property type="project" value="TreeGrafter"/>
</dbReference>
<dbReference type="GO" id="GO:0006581">
    <property type="term" value="P:acetylcholine catabolic process"/>
    <property type="evidence" value="ECO:0007669"/>
    <property type="project" value="TreeGrafter"/>
</dbReference>
<dbReference type="InterPro" id="IPR029058">
    <property type="entry name" value="AB_hydrolase_fold"/>
</dbReference>
<dbReference type="SUPFAM" id="SSF53474">
    <property type="entry name" value="alpha/beta-Hydrolases"/>
    <property type="match status" value="1"/>
</dbReference>
<dbReference type="WBParaSite" id="maker-uti_cns_0013657-snap-gene-0.2-mRNA-1">
    <property type="protein sequence ID" value="maker-uti_cns_0013657-snap-gene-0.2-mRNA-1"/>
    <property type="gene ID" value="maker-uti_cns_0013657-snap-gene-0.2"/>
</dbReference>
<comment type="similarity">
    <text evidence="1">Belongs to the type-B carboxylesterase/lipase family.</text>
</comment>